<dbReference type="Pfam" id="PF12352">
    <property type="entry name" value="V-SNARE_C"/>
    <property type="match status" value="1"/>
</dbReference>
<dbReference type="GO" id="GO:0000149">
    <property type="term" value="F:SNARE binding"/>
    <property type="evidence" value="ECO:0007669"/>
    <property type="project" value="TreeGrafter"/>
</dbReference>
<dbReference type="GO" id="GO:0031902">
    <property type="term" value="C:late endosome membrane"/>
    <property type="evidence" value="ECO:0007669"/>
    <property type="project" value="TreeGrafter"/>
</dbReference>
<evidence type="ECO:0000256" key="7">
    <source>
        <dbReference type="ARBA" id="ARBA00023136"/>
    </source>
</evidence>
<dbReference type="GO" id="GO:0005789">
    <property type="term" value="C:endoplasmic reticulum membrane"/>
    <property type="evidence" value="ECO:0007669"/>
    <property type="project" value="TreeGrafter"/>
</dbReference>
<keyword evidence="2 8" id="KW-0813">Transport</keyword>
<evidence type="ECO:0000313" key="10">
    <source>
        <dbReference type="EMBL" id="KIZ01549.1"/>
    </source>
</evidence>
<dbReference type="PIRSF" id="PIRSF028865">
    <property type="entry name" value="Membrin-2"/>
    <property type="match status" value="1"/>
</dbReference>
<dbReference type="RefSeq" id="XP_013900568.1">
    <property type="nucleotide sequence ID" value="XM_014045114.1"/>
</dbReference>
<name>A0A0D2L2R4_9CHLO</name>
<dbReference type="PANTHER" id="PTHR21230">
    <property type="entry name" value="VESICLE TRANSPORT V-SNARE PROTEIN VTI1-RELATED"/>
    <property type="match status" value="1"/>
</dbReference>
<dbReference type="PANTHER" id="PTHR21230:SF1">
    <property type="entry name" value="GOLGI SNAP RECEPTOR COMPLEX MEMBER 2"/>
    <property type="match status" value="1"/>
</dbReference>
<organism evidence="10 11">
    <name type="scientific">Monoraphidium neglectum</name>
    <dbReference type="NCBI Taxonomy" id="145388"/>
    <lineage>
        <taxon>Eukaryota</taxon>
        <taxon>Viridiplantae</taxon>
        <taxon>Chlorophyta</taxon>
        <taxon>core chlorophytes</taxon>
        <taxon>Chlorophyceae</taxon>
        <taxon>CS clade</taxon>
        <taxon>Sphaeropleales</taxon>
        <taxon>Selenastraceae</taxon>
        <taxon>Monoraphidium</taxon>
    </lineage>
</organism>
<evidence type="ECO:0000256" key="1">
    <source>
        <dbReference type="ARBA" id="ARBA00004409"/>
    </source>
</evidence>
<dbReference type="STRING" id="145388.A0A0D2L2R4"/>
<feature type="transmembrane region" description="Helical" evidence="9">
    <location>
        <begin position="46"/>
        <end position="65"/>
    </location>
</feature>
<keyword evidence="7 8" id="KW-0472">Membrane</keyword>
<evidence type="ECO:0000256" key="8">
    <source>
        <dbReference type="PIRNR" id="PIRNR028865"/>
    </source>
</evidence>
<keyword evidence="11" id="KW-1185">Reference proteome</keyword>
<keyword evidence="3 9" id="KW-0812">Transmembrane</keyword>
<protein>
    <recommendedName>
        <fullName evidence="8">Membrin</fullName>
    </recommendedName>
</protein>
<dbReference type="GO" id="GO:0006906">
    <property type="term" value="P:vesicle fusion"/>
    <property type="evidence" value="ECO:0007669"/>
    <property type="project" value="TreeGrafter"/>
</dbReference>
<sequence>MGELSALHAQATRLILALREGMERLEAIEVGSFRTAAAAGSGAASMTHMLTAVCALAVAGVSTLARSRPLRRTSRELESSWRMQMVRQGTTRVDIWKRKVESVSEEAAFIGSSLDRFGGREARRRREQAEREELMADAERGRRYRDAEDEEAAVQGHVVRSRRMLNDMFEQGTGILAGMAGSRERIKAAQKKMLDVINSVGLGESVLRMIERRHKGDTYIAVGGMVVVLLFTVGLLWWAWH</sequence>
<dbReference type="GO" id="GO:0005484">
    <property type="term" value="F:SNAP receptor activity"/>
    <property type="evidence" value="ECO:0007669"/>
    <property type="project" value="InterPro"/>
</dbReference>
<evidence type="ECO:0000256" key="9">
    <source>
        <dbReference type="SAM" id="Phobius"/>
    </source>
</evidence>
<dbReference type="GeneID" id="25739285"/>
<keyword evidence="4 8" id="KW-0653">Protein transport</keyword>
<evidence type="ECO:0000256" key="2">
    <source>
        <dbReference type="ARBA" id="ARBA00022448"/>
    </source>
</evidence>
<evidence type="ECO:0000313" key="11">
    <source>
        <dbReference type="Proteomes" id="UP000054498"/>
    </source>
</evidence>
<reference evidence="10 11" key="1">
    <citation type="journal article" date="2013" name="BMC Genomics">
        <title>Reconstruction of the lipid metabolism for the microalga Monoraphidium neglectum from its genome sequence reveals characteristics suitable for biofuel production.</title>
        <authorList>
            <person name="Bogen C."/>
            <person name="Al-Dilaimi A."/>
            <person name="Albersmeier A."/>
            <person name="Wichmann J."/>
            <person name="Grundmann M."/>
            <person name="Rupp O."/>
            <person name="Lauersen K.J."/>
            <person name="Blifernez-Klassen O."/>
            <person name="Kalinowski J."/>
            <person name="Goesmann A."/>
            <person name="Mussgnug J.H."/>
            <person name="Kruse O."/>
        </authorList>
    </citation>
    <scope>NUCLEOTIDE SEQUENCE [LARGE SCALE GENOMIC DNA]</scope>
    <source>
        <strain evidence="10 11">SAG 48.87</strain>
    </source>
</reference>
<dbReference type="GO" id="GO:0015031">
    <property type="term" value="P:protein transport"/>
    <property type="evidence" value="ECO:0007669"/>
    <property type="project" value="UniProtKB-KW"/>
</dbReference>
<comment type="function">
    <text evidence="8">Involved in transport of proteins from the cis/medial-Golgi to the trans-Golgi network.</text>
</comment>
<dbReference type="GO" id="GO:0031201">
    <property type="term" value="C:SNARE complex"/>
    <property type="evidence" value="ECO:0007669"/>
    <property type="project" value="TreeGrafter"/>
</dbReference>
<evidence type="ECO:0000256" key="4">
    <source>
        <dbReference type="ARBA" id="ARBA00022927"/>
    </source>
</evidence>
<evidence type="ECO:0000256" key="3">
    <source>
        <dbReference type="ARBA" id="ARBA00022692"/>
    </source>
</evidence>
<proteinExistence type="inferred from homology"/>
<dbReference type="Proteomes" id="UP000054498">
    <property type="component" value="Unassembled WGS sequence"/>
</dbReference>
<comment type="subcellular location">
    <subcellularLocation>
        <location evidence="1">Golgi apparatus membrane</location>
        <topology evidence="1">Single-pass type IV membrane protein</topology>
    </subcellularLocation>
</comment>
<dbReference type="KEGG" id="mng:MNEG_6409"/>
<keyword evidence="5 9" id="KW-1133">Transmembrane helix</keyword>
<dbReference type="AlphaFoldDB" id="A0A0D2L2R4"/>
<dbReference type="OrthoDB" id="158360at2759"/>
<feature type="transmembrane region" description="Helical" evidence="9">
    <location>
        <begin position="218"/>
        <end position="240"/>
    </location>
</feature>
<dbReference type="GO" id="GO:0000139">
    <property type="term" value="C:Golgi membrane"/>
    <property type="evidence" value="ECO:0007669"/>
    <property type="project" value="UniProtKB-SubCell"/>
</dbReference>
<comment type="similarity">
    <text evidence="8">Belongs to the GOSR2 family.</text>
</comment>
<dbReference type="InterPro" id="IPR027027">
    <property type="entry name" value="GOSR2/Membrin/Bos1"/>
</dbReference>
<dbReference type="GO" id="GO:0012507">
    <property type="term" value="C:ER to Golgi transport vesicle membrane"/>
    <property type="evidence" value="ECO:0007669"/>
    <property type="project" value="TreeGrafter"/>
</dbReference>
<dbReference type="EMBL" id="KK101256">
    <property type="protein sequence ID" value="KIZ01549.1"/>
    <property type="molecule type" value="Genomic_DNA"/>
</dbReference>
<evidence type="ECO:0000256" key="5">
    <source>
        <dbReference type="ARBA" id="ARBA00022989"/>
    </source>
</evidence>
<evidence type="ECO:0000256" key="6">
    <source>
        <dbReference type="ARBA" id="ARBA00023034"/>
    </source>
</evidence>
<gene>
    <name evidence="10" type="ORF">MNEG_6409</name>
</gene>
<keyword evidence="6" id="KW-0333">Golgi apparatus</keyword>
<accession>A0A0D2L2R4</accession>